<feature type="compositionally biased region" description="Polar residues" evidence="16">
    <location>
        <begin position="477"/>
        <end position="496"/>
    </location>
</feature>
<dbReference type="GO" id="GO:0005829">
    <property type="term" value="C:cytosol"/>
    <property type="evidence" value="ECO:0007669"/>
    <property type="project" value="UniProtKB-SubCell"/>
</dbReference>
<feature type="region of interest" description="Disordered" evidence="16">
    <location>
        <begin position="1188"/>
        <end position="1213"/>
    </location>
</feature>
<feature type="region of interest" description="Disordered" evidence="16">
    <location>
        <begin position="887"/>
        <end position="970"/>
    </location>
</feature>
<dbReference type="SUPFAM" id="SSF57903">
    <property type="entry name" value="FYVE/PHD zinc finger"/>
    <property type="match status" value="1"/>
</dbReference>
<evidence type="ECO:0000259" key="17">
    <source>
        <dbReference type="PROSITE" id="PS50178"/>
    </source>
</evidence>
<accession>A0A6P5AW87</accession>
<dbReference type="InterPro" id="IPR043269">
    <property type="entry name" value="FYVE_LST2"/>
</dbReference>
<feature type="region of interest" description="Disordered" evidence="16">
    <location>
        <begin position="1399"/>
        <end position="1446"/>
    </location>
</feature>
<evidence type="ECO:0000256" key="12">
    <source>
        <dbReference type="ARBA" id="ARBA00023136"/>
    </source>
</evidence>
<keyword evidence="12" id="KW-0472">Membrane</keyword>
<keyword evidence="6" id="KW-1017">Isopeptide bond</keyword>
<dbReference type="GeneID" id="109486774"/>
<dbReference type="KEGG" id="bbel:109486774"/>
<evidence type="ECO:0000256" key="8">
    <source>
        <dbReference type="ARBA" id="ARBA00022753"/>
    </source>
</evidence>
<feature type="compositionally biased region" description="Basic and acidic residues" evidence="16">
    <location>
        <begin position="750"/>
        <end position="780"/>
    </location>
</feature>
<dbReference type="SMART" id="SM00064">
    <property type="entry name" value="FYVE"/>
    <property type="match status" value="1"/>
</dbReference>
<evidence type="ECO:0000256" key="13">
    <source>
        <dbReference type="ARBA" id="ARBA00059106"/>
    </source>
</evidence>
<feature type="compositionally biased region" description="Basic and acidic residues" evidence="16">
    <location>
        <begin position="1378"/>
        <end position="1387"/>
    </location>
</feature>
<feature type="region of interest" description="Disordered" evidence="16">
    <location>
        <begin position="1043"/>
        <end position="1076"/>
    </location>
</feature>
<proteinExistence type="inferred from homology"/>
<protein>
    <recommendedName>
        <fullName evidence="4">Lateral signaling target protein 2 homolog</fullName>
    </recommendedName>
    <alternativeName>
        <fullName evidence="14">Zinc finger FYVE domain-containing protein 28</fullName>
    </alternativeName>
</protein>
<dbReference type="GO" id="GO:0031901">
    <property type="term" value="C:early endosome membrane"/>
    <property type="evidence" value="ECO:0007669"/>
    <property type="project" value="UniProtKB-SubCell"/>
</dbReference>
<feature type="compositionally biased region" description="Acidic residues" evidence="16">
    <location>
        <begin position="923"/>
        <end position="932"/>
    </location>
</feature>
<evidence type="ECO:0000256" key="7">
    <source>
        <dbReference type="ARBA" id="ARBA00022723"/>
    </source>
</evidence>
<evidence type="ECO:0000256" key="3">
    <source>
        <dbReference type="ARBA" id="ARBA00008755"/>
    </source>
</evidence>
<feature type="region of interest" description="Disordered" evidence="16">
    <location>
        <begin position="650"/>
        <end position="700"/>
    </location>
</feature>
<dbReference type="Pfam" id="PF01363">
    <property type="entry name" value="FYVE"/>
    <property type="match status" value="1"/>
</dbReference>
<feature type="region of interest" description="Disordered" evidence="16">
    <location>
        <begin position="423"/>
        <end position="496"/>
    </location>
</feature>
<feature type="compositionally biased region" description="Basic and acidic residues" evidence="16">
    <location>
        <begin position="423"/>
        <end position="453"/>
    </location>
</feature>
<dbReference type="PANTHER" id="PTHR46465:SF2">
    <property type="entry name" value="LATERAL SIGNALING TARGET PROTEIN 2 HOMOLOG"/>
    <property type="match status" value="1"/>
</dbReference>
<keyword evidence="18" id="KW-1185">Reference proteome</keyword>
<evidence type="ECO:0000256" key="10">
    <source>
        <dbReference type="ARBA" id="ARBA00022833"/>
    </source>
</evidence>
<feature type="region of interest" description="Disordered" evidence="16">
    <location>
        <begin position="622"/>
        <end position="641"/>
    </location>
</feature>
<reference evidence="19" key="1">
    <citation type="submission" date="2025-08" db="UniProtKB">
        <authorList>
            <consortium name="RefSeq"/>
        </authorList>
    </citation>
    <scope>IDENTIFICATION</scope>
    <source>
        <tissue evidence="19">Gonad</tissue>
    </source>
</reference>
<gene>
    <name evidence="19" type="primary">LOC109486774</name>
</gene>
<evidence type="ECO:0000256" key="6">
    <source>
        <dbReference type="ARBA" id="ARBA00022499"/>
    </source>
</evidence>
<dbReference type="OrthoDB" id="20035at2759"/>
<dbReference type="InterPro" id="IPR013083">
    <property type="entry name" value="Znf_RING/FYVE/PHD"/>
</dbReference>
<dbReference type="RefSeq" id="XP_019646221.1">
    <property type="nucleotide sequence ID" value="XM_019790662.1"/>
</dbReference>
<keyword evidence="7" id="KW-0479">Metal-binding</keyword>
<evidence type="ECO:0000256" key="15">
    <source>
        <dbReference type="PROSITE-ProRule" id="PRU00091"/>
    </source>
</evidence>
<evidence type="ECO:0000256" key="5">
    <source>
        <dbReference type="ARBA" id="ARBA00022490"/>
    </source>
</evidence>
<feature type="compositionally biased region" description="Basic and acidic residues" evidence="16">
    <location>
        <begin position="655"/>
        <end position="670"/>
    </location>
</feature>
<evidence type="ECO:0000256" key="9">
    <source>
        <dbReference type="ARBA" id="ARBA00022771"/>
    </source>
</evidence>
<dbReference type="Proteomes" id="UP000515135">
    <property type="component" value="Unplaced"/>
</dbReference>
<keyword evidence="11" id="KW-0832">Ubl conjugation</keyword>
<dbReference type="PROSITE" id="PS50178">
    <property type="entry name" value="ZF_FYVE"/>
    <property type="match status" value="1"/>
</dbReference>
<evidence type="ECO:0000256" key="11">
    <source>
        <dbReference type="ARBA" id="ARBA00022843"/>
    </source>
</evidence>
<feature type="domain" description="FYVE-type" evidence="17">
    <location>
        <begin position="1493"/>
        <end position="1549"/>
    </location>
</feature>
<keyword evidence="5" id="KW-0963">Cytoplasm</keyword>
<comment type="function">
    <text evidence="13">Negative regulator of epidermal growth factor receptor (EGFR) signaling. Acts by promoting EGFR degradation in endosomes when not monoubiquitinated.</text>
</comment>
<dbReference type="Gene3D" id="3.30.40.10">
    <property type="entry name" value="Zinc/RING finger domain, C3HC4 (zinc finger)"/>
    <property type="match status" value="1"/>
</dbReference>
<feature type="region of interest" description="Disordered" evidence="16">
    <location>
        <begin position="378"/>
        <end position="410"/>
    </location>
</feature>
<dbReference type="InterPro" id="IPR051118">
    <property type="entry name" value="LST-2"/>
</dbReference>
<comment type="subcellular location">
    <subcellularLocation>
        <location evidence="2">Cytoplasm</location>
        <location evidence="2">Cytosol</location>
    </subcellularLocation>
    <subcellularLocation>
        <location evidence="1">Early endosome membrane</location>
    </subcellularLocation>
</comment>
<name>A0A6P5AW87_BRABE</name>
<keyword evidence="10" id="KW-0862">Zinc</keyword>
<feature type="compositionally biased region" description="Polar residues" evidence="16">
    <location>
        <begin position="947"/>
        <end position="956"/>
    </location>
</feature>
<evidence type="ECO:0000256" key="2">
    <source>
        <dbReference type="ARBA" id="ARBA00004514"/>
    </source>
</evidence>
<feature type="compositionally biased region" description="Polar residues" evidence="16">
    <location>
        <begin position="1354"/>
        <end position="1377"/>
    </location>
</feature>
<organism evidence="18 19">
    <name type="scientific">Branchiostoma belcheri</name>
    <name type="common">Amphioxus</name>
    <dbReference type="NCBI Taxonomy" id="7741"/>
    <lineage>
        <taxon>Eukaryota</taxon>
        <taxon>Metazoa</taxon>
        <taxon>Chordata</taxon>
        <taxon>Cephalochordata</taxon>
        <taxon>Leptocardii</taxon>
        <taxon>Amphioxiformes</taxon>
        <taxon>Branchiostomatidae</taxon>
        <taxon>Branchiostoma</taxon>
    </lineage>
</organism>
<dbReference type="InterPro" id="IPR000306">
    <property type="entry name" value="Znf_FYVE"/>
</dbReference>
<evidence type="ECO:0000256" key="1">
    <source>
        <dbReference type="ARBA" id="ARBA00004146"/>
    </source>
</evidence>
<feature type="compositionally biased region" description="Low complexity" evidence="16">
    <location>
        <begin position="686"/>
        <end position="700"/>
    </location>
</feature>
<dbReference type="InterPro" id="IPR011011">
    <property type="entry name" value="Znf_FYVE_PHD"/>
</dbReference>
<dbReference type="InterPro" id="IPR017455">
    <property type="entry name" value="Znf_FYVE-rel"/>
</dbReference>
<evidence type="ECO:0000313" key="19">
    <source>
        <dbReference type="RefSeq" id="XP_019646221.1"/>
    </source>
</evidence>
<evidence type="ECO:0000313" key="18">
    <source>
        <dbReference type="Proteomes" id="UP000515135"/>
    </source>
</evidence>
<evidence type="ECO:0000256" key="14">
    <source>
        <dbReference type="ARBA" id="ARBA00083237"/>
    </source>
</evidence>
<feature type="region of interest" description="Disordered" evidence="16">
    <location>
        <begin position="720"/>
        <end position="848"/>
    </location>
</feature>
<evidence type="ECO:0000256" key="16">
    <source>
        <dbReference type="SAM" id="MobiDB-lite"/>
    </source>
</evidence>
<comment type="similarity">
    <text evidence="3">Belongs to the lst-2 family.</text>
</comment>
<feature type="compositionally biased region" description="Basic and acidic residues" evidence="16">
    <location>
        <begin position="723"/>
        <end position="742"/>
    </location>
</feature>
<dbReference type="CDD" id="cd15731">
    <property type="entry name" value="FYVE_LST2"/>
    <property type="match status" value="1"/>
</dbReference>
<sequence>MYTLRKWLYKPKRTDTHLLAQFYYLDEELNTVAAELDSFDGRKDPERCTLLVNQLRACQDKVLGVIMLIMDDCLDADRASRDYRVKFPDDVLQDNLPGQLWFGAECLAAGSTIMNRELESAAMRPLAKDLTKSLENMRAVLRDQCLRNVNSYSGKIKESLRLFDRLFAEFEFSYVSAMVPVKTAKEYDMMQDVIVLFSETVQRALEAELLTQEMIDDYDPALMFTIPRLAIVSGLLLQEDGPLNVDRDPTDICEMFRPFQSLLYKIRELLQTLSPQELSALERALCSSEEPGMYRDVEPVNLQDLDQSERKELKLEAFPPTESDLYSPEAQDTHTTELQQLHSMFQNIRSEMANYLDQSGSEPHRTSMPMYGEEVRVRLSSREENSDQSGNETEETDVSIMSDSPGDGMNAMLEQHQKEIQMNSKVEEGEPPKDKPPDIRPSDDKPPDIERLRANLPDVVESVAIDIRGSDDEERTLSTGGSPRAGSTQNSTPVDNTGVQFADMQIYQSAESKMIVTSTGSMSENQKELLARTESNELQSNPEVIEDLILKDIQHSLSVHCAIKKDTRAAGTNGHGREIDVYHIASEPTVEPIPEEPQAAAAIESGGSSPVKWTEISFGASKASNQTKEEQNVDAISGCSPKKDTEVFLGAESESDQKEALQKCSGEEGKPCQCQEVMRQREVSTEEPYSSSPSNYSSELTTGYESINIGMTVVRPEEIEDAADLHERDTPRDDESLHKEIQELSELLEVEPRPHPGSRGEEEKEVRTAEEHASKCKSDEEGPAEEVECTSRSQGEITNHDRETTVTDQASLPPELPVDCSLVSGMYQETRRDSDISLSDISGLDNDDEDSVMIDTAISDTTSCLSTSDSDTSEIFGMKTSSTVIFNPEGQAEGLSSSHRSVGSPRNRHTSKSSDEPMFYMEDSFEPGSSEDDSSRSAYRRGEGQNVEINVSSASLSEHRKAGGETNCSVEPITSAVGQLKVLKERHLSGEEARGRRSPLLDAVGIPASAAAQYSPMRRNFRFEDVESSRYSPKLLSLWFDDVESPRQSPKPSPGRIQRLKYMDSGSGNGSYSSSLGSVTSSMDSFSSQQWEEESGCSSETSSYTSEMHDEHEIALAVQAAELAARQELRARFKSSSDLIHRLFVCISGVADQLQTNYASDLRHILKAVFLMHCTMLEEVVEDTSPIHSPSAEAQENGIIEGTQDQSSPAAVDDDEDIEIETAVDALGEEAIDELEDYDDEEFVILGGVGNLQSNRPLPPLPSNAVAEPVPPSEYTGENTGDTAAWSLRESSMDMRRGWEGGEATTPSGNGIAALLARNQADWSEHEMETWGPSEAQDIPFNPATLPSIPCDISDTSTPTQDVIDTTQDTGEETVSPSEDHDTQERDFTEYTVYGITRELPPLPQDAKETVHTGDVSDATLTPPDHDDPASSTSDPPALPRRPDRIDMPLFSTGLDFMVPPPPPPRTDMDTNVFSLRRRERGAVEEPPAWLPDQAVSGCMACGAPFTVIRRKHHCRNCGKIFCSRCSANSVPIPRYGMMKPVRVCNRCFMFQVTPFLADVD</sequence>
<feature type="region of interest" description="Disordered" evidence="16">
    <location>
        <begin position="1331"/>
        <end position="1387"/>
    </location>
</feature>
<dbReference type="PANTHER" id="PTHR46465">
    <property type="entry name" value="LATERAL SIGNALING TARGET PROTEIN 2 HOMOLOG"/>
    <property type="match status" value="1"/>
</dbReference>
<dbReference type="FunFam" id="3.30.40.10:FF:000092">
    <property type="entry name" value="Lateral signaling target protein 2 homolog"/>
    <property type="match status" value="1"/>
</dbReference>
<keyword evidence="9 15" id="KW-0863">Zinc-finger</keyword>
<keyword evidence="8" id="KW-0967">Endosome</keyword>
<evidence type="ECO:0000256" key="4">
    <source>
        <dbReference type="ARBA" id="ARBA00019870"/>
    </source>
</evidence>
<dbReference type="GO" id="GO:0008270">
    <property type="term" value="F:zinc ion binding"/>
    <property type="evidence" value="ECO:0007669"/>
    <property type="project" value="UniProtKB-KW"/>
</dbReference>